<sequence>MKTWPKWFKIVLVLIVIAAVLAFNRTYLNFNPNDIRDWILSFGLWAPLIYVIIYSLRPFILFPASVLSIVGGLAFGTLWGTVFTVIGATGGAILSFLFARRLGKNIIGRDWKGKARKLQKQLEKNGFFYVLSVRLIPLFNFDLISYSAGISNIRFSAFLMGTIIGILPGTFAYNFLGNGIGSGSLKVLIISILVFAVLTVIPVIIRKKWM</sequence>
<keyword evidence="4 6" id="KW-1133">Transmembrane helix</keyword>
<name>A0A4R2P586_9BACL</name>
<evidence type="ECO:0000313" key="9">
    <source>
        <dbReference type="Proteomes" id="UP000295416"/>
    </source>
</evidence>
<dbReference type="PANTHER" id="PTHR12677:SF59">
    <property type="entry name" value="GOLGI APPARATUS MEMBRANE PROTEIN TVP38-RELATED"/>
    <property type="match status" value="1"/>
</dbReference>
<evidence type="ECO:0000259" key="7">
    <source>
        <dbReference type="Pfam" id="PF09335"/>
    </source>
</evidence>
<evidence type="ECO:0000256" key="2">
    <source>
        <dbReference type="ARBA" id="ARBA00022475"/>
    </source>
</evidence>
<gene>
    <name evidence="8" type="ORF">EV207_10727</name>
</gene>
<reference evidence="8 9" key="1">
    <citation type="submission" date="2019-03" db="EMBL/GenBank/DDBJ databases">
        <title>Genomic Encyclopedia of Type Strains, Phase IV (KMG-IV): sequencing the most valuable type-strain genomes for metagenomic binning, comparative biology and taxonomic classification.</title>
        <authorList>
            <person name="Goeker M."/>
        </authorList>
    </citation>
    <scope>NUCLEOTIDE SEQUENCE [LARGE SCALE GENOMIC DNA]</scope>
    <source>
        <strain evidence="8 9">DSM 19377</strain>
    </source>
</reference>
<evidence type="ECO:0000256" key="4">
    <source>
        <dbReference type="ARBA" id="ARBA00022989"/>
    </source>
</evidence>
<keyword evidence="5 6" id="KW-0472">Membrane</keyword>
<comment type="caution">
    <text evidence="6">Lacks conserved residue(s) required for the propagation of feature annotation.</text>
</comment>
<evidence type="ECO:0000256" key="1">
    <source>
        <dbReference type="ARBA" id="ARBA00004651"/>
    </source>
</evidence>
<keyword evidence="3 6" id="KW-0812">Transmembrane</keyword>
<comment type="caution">
    <text evidence="8">The sequence shown here is derived from an EMBL/GenBank/DDBJ whole genome shotgun (WGS) entry which is preliminary data.</text>
</comment>
<proteinExistence type="inferred from homology"/>
<feature type="transmembrane region" description="Helical" evidence="6">
    <location>
        <begin position="187"/>
        <end position="205"/>
    </location>
</feature>
<dbReference type="PANTHER" id="PTHR12677">
    <property type="entry name" value="GOLGI APPARATUS MEMBRANE PROTEIN TVP38-RELATED"/>
    <property type="match status" value="1"/>
</dbReference>
<dbReference type="AlphaFoldDB" id="A0A4R2P586"/>
<protein>
    <recommendedName>
        <fullName evidence="6">TVP38/TMEM64 family membrane protein</fullName>
    </recommendedName>
</protein>
<dbReference type="EMBL" id="SLXK01000007">
    <property type="protein sequence ID" value="TCP29933.1"/>
    <property type="molecule type" value="Genomic_DNA"/>
</dbReference>
<evidence type="ECO:0000256" key="3">
    <source>
        <dbReference type="ARBA" id="ARBA00022692"/>
    </source>
</evidence>
<comment type="subcellular location">
    <subcellularLocation>
        <location evidence="1 6">Cell membrane</location>
        <topology evidence="1 6">Multi-pass membrane protein</topology>
    </subcellularLocation>
</comment>
<dbReference type="InterPro" id="IPR032816">
    <property type="entry name" value="VTT_dom"/>
</dbReference>
<evidence type="ECO:0000313" key="8">
    <source>
        <dbReference type="EMBL" id="TCP29933.1"/>
    </source>
</evidence>
<dbReference type="OrthoDB" id="9812980at2"/>
<dbReference type="GO" id="GO:0005886">
    <property type="term" value="C:plasma membrane"/>
    <property type="evidence" value="ECO:0007669"/>
    <property type="project" value="UniProtKB-SubCell"/>
</dbReference>
<keyword evidence="9" id="KW-1185">Reference proteome</keyword>
<feature type="transmembrane region" description="Helical" evidence="6">
    <location>
        <begin position="38"/>
        <end position="54"/>
    </location>
</feature>
<comment type="similarity">
    <text evidence="6">Belongs to the TVP38/TMEM64 family.</text>
</comment>
<dbReference type="Pfam" id="PF09335">
    <property type="entry name" value="VTT_dom"/>
    <property type="match status" value="1"/>
</dbReference>
<keyword evidence="2 6" id="KW-1003">Cell membrane</keyword>
<dbReference type="RefSeq" id="WP_132745022.1">
    <property type="nucleotide sequence ID" value="NZ_SLXK01000007.1"/>
</dbReference>
<evidence type="ECO:0000256" key="6">
    <source>
        <dbReference type="RuleBase" id="RU366058"/>
    </source>
</evidence>
<feature type="domain" description="VTT" evidence="7">
    <location>
        <begin position="62"/>
        <end position="178"/>
    </location>
</feature>
<feature type="transmembrane region" description="Helical" evidence="6">
    <location>
        <begin position="82"/>
        <end position="99"/>
    </location>
</feature>
<dbReference type="InterPro" id="IPR015414">
    <property type="entry name" value="TMEM64"/>
</dbReference>
<feature type="transmembrane region" description="Helical" evidence="6">
    <location>
        <begin position="155"/>
        <end position="175"/>
    </location>
</feature>
<evidence type="ECO:0000256" key="5">
    <source>
        <dbReference type="ARBA" id="ARBA00023136"/>
    </source>
</evidence>
<accession>A0A4R2P586</accession>
<dbReference type="Proteomes" id="UP000295416">
    <property type="component" value="Unassembled WGS sequence"/>
</dbReference>
<organism evidence="8 9">
    <name type="scientific">Scopulibacillus darangshiensis</name>
    <dbReference type="NCBI Taxonomy" id="442528"/>
    <lineage>
        <taxon>Bacteria</taxon>
        <taxon>Bacillati</taxon>
        <taxon>Bacillota</taxon>
        <taxon>Bacilli</taxon>
        <taxon>Bacillales</taxon>
        <taxon>Sporolactobacillaceae</taxon>
        <taxon>Scopulibacillus</taxon>
    </lineage>
</organism>